<evidence type="ECO:0000256" key="1">
    <source>
        <dbReference type="SAM" id="Phobius"/>
    </source>
</evidence>
<dbReference type="PATRIC" id="fig|1121439.3.peg.1317"/>
<dbReference type="EMBL" id="ATHI01000011">
    <property type="protein sequence ID" value="EPR34450.1"/>
    <property type="molecule type" value="Genomic_DNA"/>
</dbReference>
<keyword evidence="3" id="KW-1185">Reference proteome</keyword>
<dbReference type="eggNOG" id="COG4541">
    <property type="taxonomic scope" value="Bacteria"/>
</dbReference>
<sequence length="101" mass="10433">MSPDMKAWLAIAGMALVTYLTRAAGLFLSSRMNLSPRGEAFLGALPGSILTAIVAPAVLAQGTPEALASAITVAVAAWRKNLPLAMLAGVVAVYVLRLILN</sequence>
<name>S7TD17_9BACT</name>
<feature type="transmembrane region" description="Helical" evidence="1">
    <location>
        <begin position="40"/>
        <end position="62"/>
    </location>
</feature>
<reference evidence="2 3" key="1">
    <citation type="journal article" date="2013" name="Genome Announc.">
        <title>Draft genome sequences for three mercury-methylating, sulfate-reducing bacteria.</title>
        <authorList>
            <person name="Brown S.D."/>
            <person name="Hurt R.A.Jr."/>
            <person name="Gilmour C.C."/>
            <person name="Elias D.A."/>
        </authorList>
    </citation>
    <scope>NUCLEOTIDE SEQUENCE [LARGE SCALE GENOMIC DNA]</scope>
    <source>
        <strain evidence="2 3">DSM 16529</strain>
    </source>
</reference>
<feature type="transmembrane region" description="Helical" evidence="1">
    <location>
        <begin position="6"/>
        <end position="28"/>
    </location>
</feature>
<keyword evidence="1" id="KW-1133">Transmembrane helix</keyword>
<protein>
    <submittedName>
        <fullName evidence="2">Branched-chain amino acid transport</fullName>
    </submittedName>
</protein>
<dbReference type="InterPro" id="IPR008407">
    <property type="entry name" value="Brnchd-chn_aa_trnsp_AzlD"/>
</dbReference>
<evidence type="ECO:0000313" key="2">
    <source>
        <dbReference type="EMBL" id="EPR34450.1"/>
    </source>
</evidence>
<dbReference type="RefSeq" id="WP_020885504.1">
    <property type="nucleotide sequence ID" value="NZ_ATHI01000011.1"/>
</dbReference>
<comment type="caution">
    <text evidence="2">The sequence shown here is derived from an EMBL/GenBank/DDBJ whole genome shotgun (WGS) entry which is preliminary data.</text>
</comment>
<feature type="transmembrane region" description="Helical" evidence="1">
    <location>
        <begin position="82"/>
        <end position="100"/>
    </location>
</feature>
<dbReference type="AlphaFoldDB" id="S7TD17"/>
<gene>
    <name evidence="2" type="ORF">dsat_0098</name>
</gene>
<proteinExistence type="predicted"/>
<dbReference type="OrthoDB" id="5472292at2"/>
<dbReference type="Proteomes" id="UP000014975">
    <property type="component" value="Unassembled WGS sequence"/>
</dbReference>
<evidence type="ECO:0000313" key="3">
    <source>
        <dbReference type="Proteomes" id="UP000014975"/>
    </source>
</evidence>
<dbReference type="Pfam" id="PF05437">
    <property type="entry name" value="AzlD"/>
    <property type="match status" value="1"/>
</dbReference>
<dbReference type="STRING" id="1121439.dsat_0098"/>
<accession>S7TD17</accession>
<organism evidence="2 3">
    <name type="scientific">Alkalidesulfovibrio alkalitolerans DSM 16529</name>
    <dbReference type="NCBI Taxonomy" id="1121439"/>
    <lineage>
        <taxon>Bacteria</taxon>
        <taxon>Pseudomonadati</taxon>
        <taxon>Thermodesulfobacteriota</taxon>
        <taxon>Desulfovibrionia</taxon>
        <taxon>Desulfovibrionales</taxon>
        <taxon>Desulfovibrionaceae</taxon>
        <taxon>Alkalidesulfovibrio</taxon>
    </lineage>
</organism>
<keyword evidence="1" id="KW-0812">Transmembrane</keyword>
<keyword evidence="1" id="KW-0472">Membrane</keyword>